<dbReference type="Proteomes" id="UP000281094">
    <property type="component" value="Unassembled WGS sequence"/>
</dbReference>
<evidence type="ECO:0000313" key="4">
    <source>
        <dbReference type="Proteomes" id="UP000281094"/>
    </source>
</evidence>
<proteinExistence type="predicted"/>
<dbReference type="Gene3D" id="2.40.160.20">
    <property type="match status" value="1"/>
</dbReference>
<organism evidence="3 4">
    <name type="scientific">Notoacmeibacter ruber</name>
    <dbReference type="NCBI Taxonomy" id="2670375"/>
    <lineage>
        <taxon>Bacteria</taxon>
        <taxon>Pseudomonadati</taxon>
        <taxon>Pseudomonadota</taxon>
        <taxon>Alphaproteobacteria</taxon>
        <taxon>Hyphomicrobiales</taxon>
        <taxon>Notoacmeibacteraceae</taxon>
        <taxon>Notoacmeibacter</taxon>
    </lineage>
</organism>
<evidence type="ECO:0000259" key="2">
    <source>
        <dbReference type="Pfam" id="PF13505"/>
    </source>
</evidence>
<evidence type="ECO:0000256" key="1">
    <source>
        <dbReference type="ARBA" id="ARBA00022729"/>
    </source>
</evidence>
<accession>A0A3L7JC61</accession>
<dbReference type="SUPFAM" id="SSF56925">
    <property type="entry name" value="OMPA-like"/>
    <property type="match status" value="1"/>
</dbReference>
<dbReference type="InterPro" id="IPR027385">
    <property type="entry name" value="Beta-barrel_OMP"/>
</dbReference>
<feature type="domain" description="Outer membrane protein beta-barrel" evidence="2">
    <location>
        <begin position="82"/>
        <end position="266"/>
    </location>
</feature>
<gene>
    <name evidence="3" type="ORF">D8780_08970</name>
</gene>
<comment type="caution">
    <text evidence="3">The sequence shown here is derived from an EMBL/GenBank/DDBJ whole genome shotgun (WGS) entry which is preliminary data.</text>
</comment>
<reference evidence="3 4" key="1">
    <citation type="submission" date="2018-10" db="EMBL/GenBank/DDBJ databases">
        <title>Notoacmeibacter sp. M2BS9Y-3-1, whole genome shotgun sequence.</title>
        <authorList>
            <person name="Tuo L."/>
        </authorList>
    </citation>
    <scope>NUCLEOTIDE SEQUENCE [LARGE SCALE GENOMIC DNA]</scope>
    <source>
        <strain evidence="3 4">M2BS9Y-3-1</strain>
    </source>
</reference>
<keyword evidence="4" id="KW-1185">Reference proteome</keyword>
<name>A0A3L7JC61_9HYPH</name>
<keyword evidence="1" id="KW-0732">Signal</keyword>
<dbReference type="Pfam" id="PF13505">
    <property type="entry name" value="OMP_b-brl"/>
    <property type="match status" value="1"/>
</dbReference>
<dbReference type="AlphaFoldDB" id="A0A3L7JC61"/>
<dbReference type="InterPro" id="IPR011250">
    <property type="entry name" value="OMP/PagP_B-barrel"/>
</dbReference>
<evidence type="ECO:0000313" key="3">
    <source>
        <dbReference type="EMBL" id="RLQ88317.1"/>
    </source>
</evidence>
<sequence length="266" mass="29037">MLFERRGGGAGVRRFSWSGSRPSLRKYYRGVFQQNRMFEVMKKFLLLCSTALAIGAYAQVATAADVVVYEPVQETVDYVPTRNFYASIFGGVAIPHDLEFDVAGTEVDLDLHTGFVVGGTVGYRYERIRGELEVSYQRFGGDEFSFGGIETDLDGDAYAVYILGNLWADIFAYRGIGFYAGGGVGAAYVDLDFDAVGLGTVDADEWVVAGQLGAGVTYDFNERVSLDLGYRFKATGDFEAVDDAGTTADDGNLYTHNIQMGLAVKF</sequence>
<dbReference type="EMBL" id="RCWN01000001">
    <property type="protein sequence ID" value="RLQ88317.1"/>
    <property type="molecule type" value="Genomic_DNA"/>
</dbReference>
<protein>
    <submittedName>
        <fullName evidence="3">Porin family protein</fullName>
    </submittedName>
</protein>